<keyword evidence="3" id="KW-0418">Kinase</keyword>
<evidence type="ECO:0000313" key="5">
    <source>
        <dbReference type="EMBL" id="CCO22601.1"/>
    </source>
</evidence>
<organism evidence="5 6">
    <name type="scientific">Maridesulfovibrio hydrothermalis AM13 = DSM 14728</name>
    <dbReference type="NCBI Taxonomy" id="1121451"/>
    <lineage>
        <taxon>Bacteria</taxon>
        <taxon>Pseudomonadati</taxon>
        <taxon>Thermodesulfobacteriota</taxon>
        <taxon>Desulfovibrionia</taxon>
        <taxon>Desulfovibrionales</taxon>
        <taxon>Desulfovibrionaceae</taxon>
        <taxon>Maridesulfovibrio</taxon>
    </lineage>
</organism>
<evidence type="ECO:0000259" key="4">
    <source>
        <dbReference type="Pfam" id="PF07804"/>
    </source>
</evidence>
<feature type="domain" description="HipA-like C-terminal" evidence="4">
    <location>
        <begin position="175"/>
        <end position="384"/>
    </location>
</feature>
<dbReference type="STRING" id="1121451.DESAM_20310"/>
<evidence type="ECO:0000313" key="6">
    <source>
        <dbReference type="Proteomes" id="UP000010808"/>
    </source>
</evidence>
<dbReference type="PANTHER" id="PTHR37419:SF8">
    <property type="entry name" value="TOXIN YJJJ"/>
    <property type="match status" value="1"/>
</dbReference>
<dbReference type="HOGENOM" id="CLU_041102_0_0_7"/>
<evidence type="ECO:0000256" key="3">
    <source>
        <dbReference type="ARBA" id="ARBA00022777"/>
    </source>
</evidence>
<dbReference type="Proteomes" id="UP000010808">
    <property type="component" value="Chromosome"/>
</dbReference>
<proteinExistence type="inferred from homology"/>
<sequence length="417" mass="46353">MPKEIFVHIDIQGETHFVGRLWIHSGQRGESASFEYSRQWRQSPISFSLEPTLNLGEGSFHTPAGKSLFGSIGDSAPDRWGRVLMKRLEARNAKAEKRTRRMLHDSDFLLMVNDLARQGALRFAEQEGGPFLATDEDATIPPMVELDRLMAASSRILENKELDQDIQDLVAPGASLGGARPKASIIDTDGKLLIAKFPSPTDEWDVELWEYLAFQMAKKAGIPTPEVMLKKVGGQNVLLLHRFDRNEGKRIPFLSAMSMLGYSDGEQGSYLEIGEALSEYGASTTEDLKDLWRRIVFNIMISNVDDHLRNHGFLYAGSAGWRLSPLYDLEPTPEHEKPRILHTFIDLDDGTASLDLALSVAEEFGLSPKEAKAIAKKVAQATQSWANDAARLGASNTEIEMMQSAFEHKDLRGGLKG</sequence>
<dbReference type="GO" id="GO:0004674">
    <property type="term" value="F:protein serine/threonine kinase activity"/>
    <property type="evidence" value="ECO:0007669"/>
    <property type="project" value="TreeGrafter"/>
</dbReference>
<dbReference type="PATRIC" id="fig|1121451.3.peg.580"/>
<evidence type="ECO:0000256" key="2">
    <source>
        <dbReference type="ARBA" id="ARBA00022679"/>
    </source>
</evidence>
<keyword evidence="6" id="KW-1185">Reference proteome</keyword>
<dbReference type="PANTHER" id="PTHR37419">
    <property type="entry name" value="SERINE/THREONINE-PROTEIN KINASE TOXIN HIPA"/>
    <property type="match status" value="1"/>
</dbReference>
<protein>
    <submittedName>
        <fullName evidence="5">HipA-like protein</fullName>
    </submittedName>
</protein>
<keyword evidence="2" id="KW-0808">Transferase</keyword>
<dbReference type="GO" id="GO:0005829">
    <property type="term" value="C:cytosol"/>
    <property type="evidence" value="ECO:0007669"/>
    <property type="project" value="TreeGrafter"/>
</dbReference>
<dbReference type="Gene3D" id="1.10.1070.20">
    <property type="match status" value="1"/>
</dbReference>
<dbReference type="eggNOG" id="COG3550">
    <property type="taxonomic scope" value="Bacteria"/>
</dbReference>
<name>L0RAK7_9BACT</name>
<dbReference type="InterPro" id="IPR052028">
    <property type="entry name" value="HipA_Ser/Thr_kinase"/>
</dbReference>
<dbReference type="InterPro" id="IPR012893">
    <property type="entry name" value="HipA-like_C"/>
</dbReference>
<comment type="similarity">
    <text evidence="1">Belongs to the HipA Ser/Thr kinase family.</text>
</comment>
<reference evidence="5 6" key="1">
    <citation type="submission" date="2012-10" db="EMBL/GenBank/DDBJ databases">
        <authorList>
            <person name="Genoscope - CEA"/>
        </authorList>
    </citation>
    <scope>NUCLEOTIDE SEQUENCE [LARGE SCALE GENOMIC DNA]</scope>
    <source>
        <strain evidence="6">AM13 / DSM 14728</strain>
    </source>
</reference>
<dbReference type="KEGG" id="dhy:DESAM_20310"/>
<evidence type="ECO:0000256" key="1">
    <source>
        <dbReference type="ARBA" id="ARBA00010164"/>
    </source>
</evidence>
<accession>L0RAK7</accession>
<dbReference type="OrthoDB" id="9805913at2"/>
<dbReference type="Pfam" id="PF07804">
    <property type="entry name" value="HipA_C"/>
    <property type="match status" value="1"/>
</dbReference>
<dbReference type="RefSeq" id="WP_015335209.1">
    <property type="nucleotide sequence ID" value="NC_020055.1"/>
</dbReference>
<dbReference type="EMBL" id="FO203522">
    <property type="protein sequence ID" value="CCO22601.1"/>
    <property type="molecule type" value="Genomic_DNA"/>
</dbReference>
<dbReference type="AlphaFoldDB" id="L0RAK7"/>
<gene>
    <name evidence="5" type="ORF">DESAM_20310</name>
</gene>